<dbReference type="InterPro" id="IPR036396">
    <property type="entry name" value="Cyt_P450_sf"/>
</dbReference>
<dbReference type="Pfam" id="PF00067">
    <property type="entry name" value="p450"/>
    <property type="match status" value="1"/>
</dbReference>
<feature type="binding site" description="axial binding residue" evidence="15">
    <location>
        <position position="479"/>
    </location>
    <ligand>
        <name>heme</name>
        <dbReference type="ChEBI" id="CHEBI:30413"/>
    </ligand>
    <ligandPart>
        <name>Fe</name>
        <dbReference type="ChEBI" id="CHEBI:18248"/>
    </ligandPart>
</feature>
<evidence type="ECO:0000256" key="7">
    <source>
        <dbReference type="ARBA" id="ARBA00022989"/>
    </source>
</evidence>
<keyword evidence="6" id="KW-0256">Endoplasmic reticulum</keyword>
<dbReference type="GO" id="GO:0005789">
    <property type="term" value="C:endoplasmic reticulum membrane"/>
    <property type="evidence" value="ECO:0007669"/>
    <property type="project" value="UniProtKB-SubCell"/>
</dbReference>
<reference evidence="17" key="1">
    <citation type="journal article" date="2021" name="J Fungi (Basel)">
        <title>Genomic and Metabolomic Analyses of the Marine Fungus Emericellopsis cladophorae: Insights into Saltwater Adaptability Mechanisms and Its Biosynthetic Potential.</title>
        <authorList>
            <person name="Goncalves M.F.M."/>
            <person name="Hilario S."/>
            <person name="Van de Peer Y."/>
            <person name="Esteves A.C."/>
            <person name="Alves A."/>
        </authorList>
    </citation>
    <scope>NUCLEOTIDE SEQUENCE</scope>
    <source>
        <strain evidence="17">MUM 19.33</strain>
    </source>
</reference>
<evidence type="ECO:0000256" key="1">
    <source>
        <dbReference type="ARBA" id="ARBA00001971"/>
    </source>
</evidence>
<dbReference type="SUPFAM" id="SSF52821">
    <property type="entry name" value="Rhodanese/Cell cycle control phosphatase"/>
    <property type="match status" value="1"/>
</dbReference>
<comment type="pathway">
    <text evidence="12">Steroid metabolism; ergosterol biosynthesis.</text>
</comment>
<protein>
    <recommendedName>
        <fullName evidence="13">sterol 22-desaturase</fullName>
        <ecNumber evidence="13">1.14.19.41</ecNumber>
    </recommendedName>
</protein>
<dbReference type="PANTHER" id="PTHR24286:SF228">
    <property type="entry name" value="C-22 STEROL DESATURASE ERG5"/>
    <property type="match status" value="1"/>
</dbReference>
<dbReference type="CDD" id="cd01519">
    <property type="entry name" value="RHOD_HSP67B2"/>
    <property type="match status" value="1"/>
</dbReference>
<evidence type="ECO:0000256" key="15">
    <source>
        <dbReference type="PIRSR" id="PIRSR602403-1"/>
    </source>
</evidence>
<dbReference type="Proteomes" id="UP001055219">
    <property type="component" value="Unassembled WGS sequence"/>
</dbReference>
<dbReference type="InterPro" id="IPR001763">
    <property type="entry name" value="Rhodanese-like_dom"/>
</dbReference>
<evidence type="ECO:0000256" key="8">
    <source>
        <dbReference type="ARBA" id="ARBA00023002"/>
    </source>
</evidence>
<dbReference type="EC" id="1.14.19.41" evidence="13"/>
<dbReference type="AlphaFoldDB" id="A0A9Q0BD44"/>
<evidence type="ECO:0000256" key="12">
    <source>
        <dbReference type="ARBA" id="ARBA00029435"/>
    </source>
</evidence>
<evidence type="ECO:0000256" key="10">
    <source>
        <dbReference type="ARBA" id="ARBA00023033"/>
    </source>
</evidence>
<dbReference type="GO" id="GO:0020037">
    <property type="term" value="F:heme binding"/>
    <property type="evidence" value="ECO:0007669"/>
    <property type="project" value="InterPro"/>
</dbReference>
<dbReference type="SMART" id="SM00450">
    <property type="entry name" value="RHOD"/>
    <property type="match status" value="1"/>
</dbReference>
<dbReference type="InterPro" id="IPR001128">
    <property type="entry name" value="Cyt_P450"/>
</dbReference>
<keyword evidence="4" id="KW-0812">Transmembrane</keyword>
<keyword evidence="7" id="KW-1133">Transmembrane helix</keyword>
<keyword evidence="18" id="KW-1185">Reference proteome</keyword>
<dbReference type="GO" id="GO:0005506">
    <property type="term" value="F:iron ion binding"/>
    <property type="evidence" value="ECO:0007669"/>
    <property type="project" value="InterPro"/>
</dbReference>
<evidence type="ECO:0000256" key="14">
    <source>
        <dbReference type="ARBA" id="ARBA00051023"/>
    </source>
</evidence>
<dbReference type="PANTHER" id="PTHR24286">
    <property type="entry name" value="CYTOCHROME P450 26"/>
    <property type="match status" value="1"/>
</dbReference>
<dbReference type="GeneID" id="75833766"/>
<comment type="catalytic activity">
    <reaction evidence="14">
        <text>5-dehydroepisterol + NADPH + O2 + H(+) = ergosta-5,7,22,24(28)-tetraen-3beta-ol + NADP(+) + 2 H2O</text>
        <dbReference type="Rhea" id="RHEA:33467"/>
        <dbReference type="ChEBI" id="CHEBI:15377"/>
        <dbReference type="ChEBI" id="CHEBI:15378"/>
        <dbReference type="ChEBI" id="CHEBI:15379"/>
        <dbReference type="ChEBI" id="CHEBI:18249"/>
        <dbReference type="ChEBI" id="CHEBI:52972"/>
        <dbReference type="ChEBI" id="CHEBI:57783"/>
        <dbReference type="ChEBI" id="CHEBI:58349"/>
        <dbReference type="EC" id="1.14.19.41"/>
    </reaction>
    <physiologicalReaction direction="left-to-right" evidence="14">
        <dbReference type="Rhea" id="RHEA:33468"/>
    </physiologicalReaction>
</comment>
<reference evidence="17" key="2">
    <citation type="submission" date="2022-07" db="EMBL/GenBank/DDBJ databases">
        <authorList>
            <person name="Goncalves M.F.M."/>
            <person name="Hilario S."/>
            <person name="Van De Peer Y."/>
            <person name="Esteves A.C."/>
            <person name="Alves A."/>
        </authorList>
    </citation>
    <scope>NUCLEOTIDE SEQUENCE</scope>
    <source>
        <strain evidence="17">MUM 19.33</strain>
    </source>
</reference>
<dbReference type="PRINTS" id="PR00385">
    <property type="entry name" value="P450"/>
</dbReference>
<dbReference type="InterPro" id="IPR002403">
    <property type="entry name" value="Cyt_P450_E_grp-IV"/>
</dbReference>
<dbReference type="SUPFAM" id="SSF48264">
    <property type="entry name" value="Cytochrome P450"/>
    <property type="match status" value="1"/>
</dbReference>
<dbReference type="CDD" id="cd11082">
    <property type="entry name" value="CYP61_CYP710"/>
    <property type="match status" value="1"/>
</dbReference>
<dbReference type="EMBL" id="JAGIXG020000033">
    <property type="protein sequence ID" value="KAI6780441.1"/>
    <property type="molecule type" value="Genomic_DNA"/>
</dbReference>
<dbReference type="GO" id="GO:0004497">
    <property type="term" value="F:monooxygenase activity"/>
    <property type="evidence" value="ECO:0007669"/>
    <property type="project" value="UniProtKB-KW"/>
</dbReference>
<dbReference type="RefSeq" id="XP_051361297.1">
    <property type="nucleotide sequence ID" value="XM_051507579.1"/>
</dbReference>
<dbReference type="FunFam" id="1.10.630.10:FF:000021">
    <property type="entry name" value="Cytochrome P450 61"/>
    <property type="match status" value="1"/>
</dbReference>
<keyword evidence="9 15" id="KW-0408">Iron</keyword>
<comment type="caution">
    <text evidence="17">The sequence shown here is derived from an EMBL/GenBank/DDBJ whole genome shotgun (WGS) entry which is preliminary data.</text>
</comment>
<dbReference type="OrthoDB" id="1372046at2759"/>
<dbReference type="Pfam" id="PF00581">
    <property type="entry name" value="Rhodanese"/>
    <property type="match status" value="1"/>
</dbReference>
<dbReference type="PROSITE" id="PS50206">
    <property type="entry name" value="RHODANESE_3"/>
    <property type="match status" value="1"/>
</dbReference>
<evidence type="ECO:0000259" key="16">
    <source>
        <dbReference type="PROSITE" id="PS50206"/>
    </source>
</evidence>
<evidence type="ECO:0000256" key="4">
    <source>
        <dbReference type="ARBA" id="ARBA00022692"/>
    </source>
</evidence>
<keyword evidence="15" id="KW-0349">Heme</keyword>
<dbReference type="InterPro" id="IPR017972">
    <property type="entry name" value="Cyt_P450_CS"/>
</dbReference>
<evidence type="ECO:0000256" key="2">
    <source>
        <dbReference type="ARBA" id="ARBA00004389"/>
    </source>
</evidence>
<keyword evidence="10" id="KW-0503">Monooxygenase</keyword>
<keyword evidence="8" id="KW-0560">Oxidoreductase</keyword>
<dbReference type="InterPro" id="IPR036873">
    <property type="entry name" value="Rhodanese-like_dom_sf"/>
</dbReference>
<dbReference type="PROSITE" id="PS00086">
    <property type="entry name" value="CYTOCHROME_P450"/>
    <property type="match status" value="1"/>
</dbReference>
<organism evidence="17 18">
    <name type="scientific">Emericellopsis cladophorae</name>
    <dbReference type="NCBI Taxonomy" id="2686198"/>
    <lineage>
        <taxon>Eukaryota</taxon>
        <taxon>Fungi</taxon>
        <taxon>Dikarya</taxon>
        <taxon>Ascomycota</taxon>
        <taxon>Pezizomycotina</taxon>
        <taxon>Sordariomycetes</taxon>
        <taxon>Hypocreomycetidae</taxon>
        <taxon>Hypocreales</taxon>
        <taxon>Bionectriaceae</taxon>
        <taxon>Emericellopsis</taxon>
    </lineage>
</organism>
<gene>
    <name evidence="17" type="ORF">J7T54_007290</name>
</gene>
<feature type="domain" description="Rhodanese" evidence="16">
    <location>
        <begin position="611"/>
        <end position="713"/>
    </location>
</feature>
<keyword evidence="5 15" id="KW-0479">Metal-binding</keyword>
<evidence type="ECO:0000256" key="11">
    <source>
        <dbReference type="ARBA" id="ARBA00023136"/>
    </source>
</evidence>
<accession>A0A9Q0BD44</accession>
<evidence type="ECO:0000256" key="13">
    <source>
        <dbReference type="ARBA" id="ARBA00039038"/>
    </source>
</evidence>
<dbReference type="Gene3D" id="3.40.250.10">
    <property type="entry name" value="Rhodanese-like domain"/>
    <property type="match status" value="1"/>
</dbReference>
<comment type="similarity">
    <text evidence="3">Belongs to the cytochrome P450 family.</text>
</comment>
<dbReference type="GO" id="GO:0000249">
    <property type="term" value="F:C-22 sterol desaturase (NADPH) activity"/>
    <property type="evidence" value="ECO:0007669"/>
    <property type="project" value="UniProtKB-EC"/>
</dbReference>
<dbReference type="PRINTS" id="PR00465">
    <property type="entry name" value="EP450IV"/>
</dbReference>
<sequence length="718" mass="80707">MAANATQSAFTSVLASTNFAEIDFESNVHYLLDTLKTTSVWTYLVTLFCLCVVYDQVSYITSKGSIEGPAMKFPFMGPFLQSVNPKFEEYYAKWTSGPLSCVSVFHKFVVIASTRDMARKVLNSPAYVKPCVVDVAHKLLGADNWVFLDGKAHVDFRKGLNGLFTRKALESYLPGQQDVYNRYFKKFVQITKDNGGKPIPWMGEFREIIVAVSLRTFVNQYMSDDMVKKISDDYYLITEALELVNFPIIIPYTKTWYGKKAADMVMIEFSKCAAKSKARMAAGGEIGCIMDGWVDQMLKSEKWREAQAKGDDSVEKPQPLLRMFGDYEIAQTFFTFLFASQDATSSAATWLFQVTAQRPDVLDRIREENLKVRNGDIHAELDMDKLESLAYTRACVRELLRWRPPVTMVPYAVKKPFPITDSYTVPKGAMVIPTTYMALHDPEVYENPDSFDPDRYYSGDAEEKGAKNYLVFGTGPHYCIGQQYAQLNLALFIGKASLMLDWKHHATPISEDIKVFATIFPMIRTMAVPQRALGGMLFRAAVTGRTATTALRTASRASSHIVSSHSTLRPAHGPRVPGLRWYSINKPIAPESKIYKYDDVVEAMETKKTKDGRPSYLIDVREPAELQSTGRIPGAINIPITTAVQSFHISNEDFEDMYGFERPPKDAHLVFYCKAGVRAKSAAGLAVHAGWESIGEYPGSWLDWEKNNGKVESVRGNN</sequence>
<comment type="subcellular location">
    <subcellularLocation>
        <location evidence="2">Endoplasmic reticulum membrane</location>
        <topology evidence="2">Single-pass membrane protein</topology>
    </subcellularLocation>
</comment>
<comment type="cofactor">
    <cofactor evidence="1 15">
        <name>heme</name>
        <dbReference type="ChEBI" id="CHEBI:30413"/>
    </cofactor>
</comment>
<proteinExistence type="inferred from homology"/>
<evidence type="ECO:0000313" key="18">
    <source>
        <dbReference type="Proteomes" id="UP001055219"/>
    </source>
</evidence>
<name>A0A9Q0BD44_9HYPO</name>
<evidence type="ECO:0000256" key="3">
    <source>
        <dbReference type="ARBA" id="ARBA00010617"/>
    </source>
</evidence>
<evidence type="ECO:0000256" key="9">
    <source>
        <dbReference type="ARBA" id="ARBA00023004"/>
    </source>
</evidence>
<evidence type="ECO:0000313" key="17">
    <source>
        <dbReference type="EMBL" id="KAI6780441.1"/>
    </source>
</evidence>
<evidence type="ECO:0000256" key="5">
    <source>
        <dbReference type="ARBA" id="ARBA00022723"/>
    </source>
</evidence>
<evidence type="ECO:0000256" key="6">
    <source>
        <dbReference type="ARBA" id="ARBA00022824"/>
    </source>
</evidence>
<dbReference type="GO" id="GO:0016125">
    <property type="term" value="P:sterol metabolic process"/>
    <property type="evidence" value="ECO:0007669"/>
    <property type="project" value="TreeGrafter"/>
</dbReference>
<keyword evidence="11" id="KW-0472">Membrane</keyword>
<dbReference type="Gene3D" id="1.10.630.10">
    <property type="entry name" value="Cytochrome P450"/>
    <property type="match status" value="1"/>
</dbReference>